<evidence type="ECO:0000313" key="5">
    <source>
        <dbReference type="EMBL" id="MEN7538788.1"/>
    </source>
</evidence>
<dbReference type="InterPro" id="IPR018060">
    <property type="entry name" value="HTH_AraC"/>
</dbReference>
<organism evidence="5 6">
    <name type="scientific">Aurantiacibacter flavus</name>
    <dbReference type="NCBI Taxonomy" id="3145232"/>
    <lineage>
        <taxon>Bacteria</taxon>
        <taxon>Pseudomonadati</taxon>
        <taxon>Pseudomonadota</taxon>
        <taxon>Alphaproteobacteria</taxon>
        <taxon>Sphingomonadales</taxon>
        <taxon>Erythrobacteraceae</taxon>
        <taxon>Aurantiacibacter</taxon>
    </lineage>
</organism>
<dbReference type="Proteomes" id="UP001484535">
    <property type="component" value="Unassembled WGS sequence"/>
</dbReference>
<dbReference type="CDD" id="cd06124">
    <property type="entry name" value="cupin_NimR-like_N"/>
    <property type="match status" value="1"/>
</dbReference>
<dbReference type="InterPro" id="IPR011051">
    <property type="entry name" value="RmlC_Cupin_sf"/>
</dbReference>
<dbReference type="Gene3D" id="1.10.10.60">
    <property type="entry name" value="Homeodomain-like"/>
    <property type="match status" value="1"/>
</dbReference>
<dbReference type="InterPro" id="IPR003313">
    <property type="entry name" value="AraC-bd"/>
</dbReference>
<comment type="caution">
    <text evidence="5">The sequence shown here is derived from an EMBL/GenBank/DDBJ whole genome shotgun (WGS) entry which is preliminary data.</text>
</comment>
<evidence type="ECO:0000256" key="2">
    <source>
        <dbReference type="ARBA" id="ARBA00023125"/>
    </source>
</evidence>
<evidence type="ECO:0000313" key="6">
    <source>
        <dbReference type="Proteomes" id="UP001484535"/>
    </source>
</evidence>
<protein>
    <submittedName>
        <fullName evidence="5">Helix-turn-helix transcriptional regulator</fullName>
    </submittedName>
</protein>
<name>A0ABV0D0Y6_9SPHN</name>
<accession>A0ABV0D0Y6</accession>
<dbReference type="Pfam" id="PF02311">
    <property type="entry name" value="AraC_binding"/>
    <property type="match status" value="1"/>
</dbReference>
<sequence length="277" mass="30613">MPILTEISDKTDWVNPDEVPRPVICYGFVASDFGGVELDFHRHIKGQIILVQRGALSCEIEGGMWVVPPGSAIWIPGEALHSLKLTTGAMEGYNAFISPEASRGLPVKCCAVSVTPLLREVLTRAVHLPLLYEENGPNNRLIGVLLDELAVASVETLHLPMPTDPRLRWIANAMMEAPAERGTLEVWAKRAGMSERTLERLMRSETGMSFGRWRQQLAIVFAVKWMADGASTQAVAADLGYESVPSFVTMFKKALGTSPGRYMTERHSSSRRHLTEQ</sequence>
<keyword evidence="3" id="KW-0804">Transcription</keyword>
<dbReference type="SMART" id="SM00342">
    <property type="entry name" value="HTH_ARAC"/>
    <property type="match status" value="1"/>
</dbReference>
<evidence type="ECO:0000259" key="4">
    <source>
        <dbReference type="PROSITE" id="PS01124"/>
    </source>
</evidence>
<dbReference type="Pfam" id="PF12833">
    <property type="entry name" value="HTH_18"/>
    <property type="match status" value="1"/>
</dbReference>
<reference evidence="5 6" key="1">
    <citation type="submission" date="2024-05" db="EMBL/GenBank/DDBJ databases">
        <authorList>
            <person name="Park S."/>
        </authorList>
    </citation>
    <scope>NUCLEOTIDE SEQUENCE [LARGE SCALE GENOMIC DNA]</scope>
    <source>
        <strain evidence="5 6">DGU5</strain>
    </source>
</reference>
<dbReference type="InterPro" id="IPR009057">
    <property type="entry name" value="Homeodomain-like_sf"/>
</dbReference>
<evidence type="ECO:0000256" key="1">
    <source>
        <dbReference type="ARBA" id="ARBA00023015"/>
    </source>
</evidence>
<dbReference type="SUPFAM" id="SSF46689">
    <property type="entry name" value="Homeodomain-like"/>
    <property type="match status" value="1"/>
</dbReference>
<dbReference type="PANTHER" id="PTHR11019">
    <property type="entry name" value="HTH-TYPE TRANSCRIPTIONAL REGULATOR NIMR"/>
    <property type="match status" value="1"/>
</dbReference>
<evidence type="ECO:0000256" key="3">
    <source>
        <dbReference type="ARBA" id="ARBA00023163"/>
    </source>
</evidence>
<dbReference type="SUPFAM" id="SSF51182">
    <property type="entry name" value="RmlC-like cupins"/>
    <property type="match status" value="1"/>
</dbReference>
<dbReference type="RefSeq" id="WP_346786250.1">
    <property type="nucleotide sequence ID" value="NZ_JBDLBR010000010.1"/>
</dbReference>
<keyword evidence="2" id="KW-0238">DNA-binding</keyword>
<dbReference type="PROSITE" id="PS01124">
    <property type="entry name" value="HTH_ARAC_FAMILY_2"/>
    <property type="match status" value="1"/>
</dbReference>
<keyword evidence="1" id="KW-0805">Transcription regulation</keyword>
<dbReference type="Gene3D" id="2.60.120.10">
    <property type="entry name" value="Jelly Rolls"/>
    <property type="match status" value="1"/>
</dbReference>
<feature type="domain" description="HTH araC/xylS-type" evidence="4">
    <location>
        <begin position="164"/>
        <end position="265"/>
    </location>
</feature>
<dbReference type="InterPro" id="IPR014710">
    <property type="entry name" value="RmlC-like_jellyroll"/>
</dbReference>
<keyword evidence="6" id="KW-1185">Reference proteome</keyword>
<gene>
    <name evidence="5" type="ORF">ABDJ38_16585</name>
</gene>
<dbReference type="PANTHER" id="PTHR11019:SF199">
    <property type="entry name" value="HTH-TYPE TRANSCRIPTIONAL REGULATOR NIMR"/>
    <property type="match status" value="1"/>
</dbReference>
<proteinExistence type="predicted"/>
<dbReference type="EMBL" id="JBDLBR010000010">
    <property type="protein sequence ID" value="MEN7538788.1"/>
    <property type="molecule type" value="Genomic_DNA"/>
</dbReference>